<evidence type="ECO:0000259" key="12">
    <source>
        <dbReference type="Pfam" id="PF00890"/>
    </source>
</evidence>
<evidence type="ECO:0000256" key="10">
    <source>
        <dbReference type="PIRSR" id="PIRSR000350-4"/>
    </source>
</evidence>
<keyword evidence="3 9" id="KW-0274">FAD</keyword>
<dbReference type="SUPFAM" id="SSF55424">
    <property type="entry name" value="FAD/NAD-linked reductases, dimerisation (C-terminal) domain"/>
    <property type="match status" value="1"/>
</dbReference>
<feature type="binding site" evidence="9">
    <location>
        <position position="395"/>
    </location>
    <ligand>
        <name>FAD</name>
        <dbReference type="ChEBI" id="CHEBI:57692"/>
    </ligand>
</feature>
<dbReference type="PRINTS" id="PR00368">
    <property type="entry name" value="FADPNR"/>
</dbReference>
<evidence type="ECO:0000256" key="11">
    <source>
        <dbReference type="RuleBase" id="RU003691"/>
    </source>
</evidence>
<dbReference type="GO" id="GO:0045454">
    <property type="term" value="P:cell redox homeostasis"/>
    <property type="evidence" value="ECO:0007669"/>
    <property type="project" value="InterPro"/>
</dbReference>
<dbReference type="GO" id="GO:0005739">
    <property type="term" value="C:mitochondrion"/>
    <property type="evidence" value="ECO:0007669"/>
    <property type="project" value="TreeGrafter"/>
</dbReference>
<keyword evidence="4" id="KW-0521">NADP</keyword>
<dbReference type="Proteomes" id="UP000225706">
    <property type="component" value="Unassembled WGS sequence"/>
</dbReference>
<dbReference type="InterPro" id="IPR016156">
    <property type="entry name" value="FAD/NAD-linked_Rdtase_dimer_sf"/>
</dbReference>
<dbReference type="InterPro" id="IPR046952">
    <property type="entry name" value="GSHR/TRXR-like"/>
</dbReference>
<dbReference type="STRING" id="50429.A0A2B4RL44"/>
<dbReference type="Pfam" id="PF07992">
    <property type="entry name" value="Pyr_redox_2"/>
    <property type="match status" value="1"/>
</dbReference>
<dbReference type="PANTHER" id="PTHR42737">
    <property type="entry name" value="GLUTATHIONE REDUCTASE"/>
    <property type="match status" value="1"/>
</dbReference>
<dbReference type="NCBIfam" id="TIGR01438">
    <property type="entry name" value="TGR"/>
    <property type="match status" value="1"/>
</dbReference>
<comment type="cofactor">
    <cofactor evidence="9">
        <name>FAD</name>
        <dbReference type="ChEBI" id="CHEBI:57692"/>
    </cofactor>
    <text evidence="9">Binds 1 FAD per subunit.</text>
</comment>
<dbReference type="FunFam" id="3.50.50.60:FF:000012">
    <property type="entry name" value="Thioredoxin reductase 1, cytoplasmic"/>
    <property type="match status" value="1"/>
</dbReference>
<dbReference type="InterPro" id="IPR012999">
    <property type="entry name" value="Pyr_OxRdtase_I_AS"/>
</dbReference>
<keyword evidence="5 11" id="KW-0560">Oxidoreductase</keyword>
<dbReference type="GO" id="GO:0005829">
    <property type="term" value="C:cytosol"/>
    <property type="evidence" value="ECO:0007669"/>
    <property type="project" value="TreeGrafter"/>
</dbReference>
<sequence length="558" mass="60948">MSIIRHSVRLQHIGGHLRTLNSLSDVNRSLCSASGTDSSKYDLIVIGGGSGGLACSKEAAKYGKKVAVLDFVSPSPQAPTLPVADVRVKKWSPPDNLVYYVDRRVVDHLLRGGSVWGLGGTCVNVGCIPKKLMHQAALLGESLKDAKHFGWNVPDNINFSWEVLVTAVQNHVRSLNWGHRVQLHDKKVEYVNAKGSFLDSHTIKAVLKNGTETTMKADHFVIAVGGRPKFPKEVPGAIEYAISSDDIFSLKKSPGKTLVIGASYVALECAGFLTGLGYDTSIMMRSIPLRGFDQQMAQLATDYMEGHGTRFLKQCIPVRIDKADDGLLHVTWKESVTGETCQEPFETVLFAIGRDPETLQMNLEKAGVELDQQTRKIKANDEEQTSVAHIFAIGDVVQDRPELTPVAIRAGKLLADRLFGGSDVAVDYDKVATTVFTPLEFGTVGMSEEKAIECHGEDNIEVYHAFYKPLEFTVPERKVEQCYMKVVCLREGDQQVLGLHFLGPSAGEVIQGFSAAMRCGLSYQSLSSTVGIHPTCAEEVVKMHITKRSGDDPTVTGC</sequence>
<feature type="domain" description="FAD-dependent oxidoreductase 2 FAD-binding" evidence="12">
    <location>
        <begin position="42"/>
        <end position="70"/>
    </location>
</feature>
<feature type="binding site" evidence="9">
    <location>
        <position position="353"/>
    </location>
    <ligand>
        <name>NAD(+)</name>
        <dbReference type="ChEBI" id="CHEBI:57540"/>
    </ligand>
</feature>
<evidence type="ECO:0000256" key="5">
    <source>
        <dbReference type="ARBA" id="ARBA00023002"/>
    </source>
</evidence>
<keyword evidence="2 11" id="KW-0285">Flavoprotein</keyword>
<dbReference type="InterPro" id="IPR004099">
    <property type="entry name" value="Pyr_nucl-diS_OxRdtase_dimer"/>
</dbReference>
<feature type="domain" description="FAD/NAD(P)-binding" evidence="14">
    <location>
        <begin position="117"/>
        <end position="411"/>
    </location>
</feature>
<dbReference type="Gene3D" id="3.50.50.60">
    <property type="entry name" value="FAD/NAD(P)-binding domain"/>
    <property type="match status" value="2"/>
</dbReference>
<feature type="binding site" evidence="9">
    <location>
        <begin position="261"/>
        <end position="268"/>
    </location>
    <ligand>
        <name>NAD(+)</name>
        <dbReference type="ChEBI" id="CHEBI:57540"/>
    </ligand>
</feature>
<evidence type="ECO:0000256" key="7">
    <source>
        <dbReference type="ARBA" id="ARBA00023284"/>
    </source>
</evidence>
<evidence type="ECO:0000256" key="9">
    <source>
        <dbReference type="PIRSR" id="PIRSR000350-3"/>
    </source>
</evidence>
<keyword evidence="16" id="KW-1185">Reference proteome</keyword>
<feature type="active site" description="Proton acceptor" evidence="8">
    <location>
        <position position="533"/>
    </location>
</feature>
<evidence type="ECO:0000256" key="3">
    <source>
        <dbReference type="ARBA" id="ARBA00022827"/>
    </source>
</evidence>
<feature type="binding site" evidence="9">
    <location>
        <position position="195"/>
    </location>
    <ligand>
        <name>FAD</name>
        <dbReference type="ChEBI" id="CHEBI:57692"/>
    </ligand>
</feature>
<dbReference type="OrthoDB" id="5956163at2759"/>
<accession>A0A2B4RL44</accession>
<dbReference type="PRINTS" id="PR00411">
    <property type="entry name" value="PNDRDTASEI"/>
</dbReference>
<feature type="disulfide bond" description="Redox-active" evidence="10">
    <location>
        <begin position="122"/>
        <end position="127"/>
    </location>
</feature>
<protein>
    <submittedName>
        <fullName evidence="15">Thioredoxin reductase 2, mitochondrial</fullName>
    </submittedName>
</protein>
<evidence type="ECO:0000256" key="6">
    <source>
        <dbReference type="ARBA" id="ARBA00023157"/>
    </source>
</evidence>
<evidence type="ECO:0000259" key="13">
    <source>
        <dbReference type="Pfam" id="PF02852"/>
    </source>
</evidence>
<dbReference type="GO" id="GO:0050660">
    <property type="term" value="F:flavin adenine dinucleotide binding"/>
    <property type="evidence" value="ECO:0007669"/>
    <property type="project" value="InterPro"/>
</dbReference>
<feature type="binding site" evidence="9">
    <location>
        <position position="131"/>
    </location>
    <ligand>
        <name>FAD</name>
        <dbReference type="ChEBI" id="CHEBI:57692"/>
    </ligand>
</feature>
<dbReference type="EMBL" id="LSMT01000498">
    <property type="protein sequence ID" value="PFX17078.1"/>
    <property type="molecule type" value="Genomic_DNA"/>
</dbReference>
<dbReference type="InterPro" id="IPR003953">
    <property type="entry name" value="FAD-dep_OxRdtase_2_FAD-bd"/>
</dbReference>
<evidence type="ECO:0000256" key="8">
    <source>
        <dbReference type="PIRSR" id="PIRSR000350-2"/>
    </source>
</evidence>
<dbReference type="SUPFAM" id="SSF51905">
    <property type="entry name" value="FAD/NAD(P)-binding domain"/>
    <property type="match status" value="1"/>
</dbReference>
<dbReference type="Pfam" id="PF02852">
    <property type="entry name" value="Pyr_redox_dim"/>
    <property type="match status" value="1"/>
</dbReference>
<dbReference type="PIRSF" id="PIRSF000350">
    <property type="entry name" value="Mercury_reductase_MerA"/>
    <property type="match status" value="1"/>
</dbReference>
<gene>
    <name evidence="15" type="primary">Txnrd2</name>
    <name evidence="15" type="ORF">AWC38_SpisGene18608</name>
</gene>
<comment type="similarity">
    <text evidence="1 11">Belongs to the class-I pyridine nucleotide-disulfide oxidoreductase family.</text>
</comment>
<dbReference type="GO" id="GO:0004791">
    <property type="term" value="F:thioredoxin-disulfide reductase (NADPH) activity"/>
    <property type="evidence" value="ECO:0007669"/>
    <property type="project" value="InterPro"/>
</dbReference>
<dbReference type="GO" id="GO:0034599">
    <property type="term" value="P:cellular response to oxidative stress"/>
    <property type="evidence" value="ECO:0007669"/>
    <property type="project" value="TreeGrafter"/>
</dbReference>
<evidence type="ECO:0000256" key="4">
    <source>
        <dbReference type="ARBA" id="ARBA00022857"/>
    </source>
</evidence>
<dbReference type="InterPro" id="IPR006338">
    <property type="entry name" value="Thioredoxin/glutathione_Rdtase"/>
</dbReference>
<dbReference type="PROSITE" id="PS00076">
    <property type="entry name" value="PYRIDINE_REDOX_1"/>
    <property type="match status" value="1"/>
</dbReference>
<dbReference type="FunFam" id="3.30.390.30:FF:000004">
    <property type="entry name" value="Thioredoxin reductase 1, cytoplasmic"/>
    <property type="match status" value="1"/>
</dbReference>
<evidence type="ECO:0000259" key="14">
    <source>
        <dbReference type="Pfam" id="PF07992"/>
    </source>
</evidence>
<evidence type="ECO:0000313" key="15">
    <source>
        <dbReference type="EMBL" id="PFX17078.1"/>
    </source>
</evidence>
<dbReference type="GO" id="GO:0006749">
    <property type="term" value="P:glutathione metabolic process"/>
    <property type="evidence" value="ECO:0007669"/>
    <property type="project" value="TreeGrafter"/>
</dbReference>
<dbReference type="Gene3D" id="3.30.390.30">
    <property type="match status" value="1"/>
</dbReference>
<dbReference type="InterPro" id="IPR023753">
    <property type="entry name" value="FAD/NAD-binding_dom"/>
</dbReference>
<name>A0A2B4RL44_STYPI</name>
<feature type="domain" description="Pyridine nucleotide-disulphide oxidoreductase dimerisation" evidence="13">
    <location>
        <begin position="431"/>
        <end position="543"/>
    </location>
</feature>
<dbReference type="PANTHER" id="PTHR42737:SF7">
    <property type="entry name" value="THIOREDOXIN-DISULFIDE REDUCTASE"/>
    <property type="match status" value="1"/>
</dbReference>
<evidence type="ECO:0000313" key="16">
    <source>
        <dbReference type="Proteomes" id="UP000225706"/>
    </source>
</evidence>
<keyword evidence="9" id="KW-0520">NAD</keyword>
<evidence type="ECO:0000256" key="1">
    <source>
        <dbReference type="ARBA" id="ARBA00007532"/>
    </source>
</evidence>
<proteinExistence type="inferred from homology"/>
<dbReference type="InterPro" id="IPR036188">
    <property type="entry name" value="FAD/NAD-bd_sf"/>
</dbReference>
<keyword evidence="9" id="KW-0547">Nucleotide-binding</keyword>
<reference evidence="16" key="1">
    <citation type="journal article" date="2017" name="bioRxiv">
        <title>Comparative analysis of the genomes of Stylophora pistillata and Acropora digitifera provides evidence for extensive differences between species of corals.</title>
        <authorList>
            <person name="Voolstra C.R."/>
            <person name="Li Y."/>
            <person name="Liew Y.J."/>
            <person name="Baumgarten S."/>
            <person name="Zoccola D."/>
            <person name="Flot J.-F."/>
            <person name="Tambutte S."/>
            <person name="Allemand D."/>
            <person name="Aranda M."/>
        </authorList>
    </citation>
    <scope>NUCLEOTIDE SEQUENCE [LARGE SCALE GENOMIC DNA]</scope>
</reference>
<keyword evidence="6" id="KW-1015">Disulfide bond</keyword>
<comment type="caution">
    <text evidence="15">The sequence shown here is derived from an EMBL/GenBank/DDBJ whole genome shotgun (WGS) entry which is preliminary data.</text>
</comment>
<evidence type="ECO:0000256" key="2">
    <source>
        <dbReference type="ARBA" id="ARBA00022630"/>
    </source>
</evidence>
<dbReference type="InterPro" id="IPR001100">
    <property type="entry name" value="Pyr_nuc-diS_OxRdtase"/>
</dbReference>
<dbReference type="AlphaFoldDB" id="A0A2B4RL44"/>
<dbReference type="GO" id="GO:0004362">
    <property type="term" value="F:glutathione-disulfide reductase (NADPH) activity"/>
    <property type="evidence" value="ECO:0007669"/>
    <property type="project" value="TreeGrafter"/>
</dbReference>
<dbReference type="Pfam" id="PF00890">
    <property type="entry name" value="FAD_binding_2"/>
    <property type="match status" value="1"/>
</dbReference>
<keyword evidence="7 11" id="KW-0676">Redox-active center</keyword>
<organism evidence="15 16">
    <name type="scientific">Stylophora pistillata</name>
    <name type="common">Smooth cauliflower coral</name>
    <dbReference type="NCBI Taxonomy" id="50429"/>
    <lineage>
        <taxon>Eukaryota</taxon>
        <taxon>Metazoa</taxon>
        <taxon>Cnidaria</taxon>
        <taxon>Anthozoa</taxon>
        <taxon>Hexacorallia</taxon>
        <taxon>Scleractinia</taxon>
        <taxon>Astrocoeniina</taxon>
        <taxon>Pocilloporidae</taxon>
        <taxon>Stylophora</taxon>
    </lineage>
</organism>